<dbReference type="RefSeq" id="WP_184945683.1">
    <property type="nucleotide sequence ID" value="NZ_BAAAWZ010000001.1"/>
</dbReference>
<keyword evidence="3 6" id="KW-0326">Glycosidase</keyword>
<evidence type="ECO:0000313" key="6">
    <source>
        <dbReference type="EMBL" id="MBB5965949.1"/>
    </source>
</evidence>
<evidence type="ECO:0000256" key="3">
    <source>
        <dbReference type="ARBA" id="ARBA00023295"/>
    </source>
</evidence>
<reference evidence="6 7" key="1">
    <citation type="submission" date="2020-08" db="EMBL/GenBank/DDBJ databases">
        <title>Genomic Encyclopedia of Type Strains, Phase III (KMG-III): the genomes of soil and plant-associated and newly described type strains.</title>
        <authorList>
            <person name="Whitman W."/>
        </authorList>
    </citation>
    <scope>NUCLEOTIDE SEQUENCE [LARGE SCALE GENOMIC DNA]</scope>
    <source>
        <strain evidence="6 7">CECT 3303</strain>
    </source>
</reference>
<keyword evidence="7" id="KW-1185">Reference proteome</keyword>
<name>A0A841D8X8_PLAVE</name>
<dbReference type="GO" id="GO:0004563">
    <property type="term" value="F:beta-N-acetylhexosaminidase activity"/>
    <property type="evidence" value="ECO:0007669"/>
    <property type="project" value="UniProtKB-EC"/>
</dbReference>
<evidence type="ECO:0000259" key="5">
    <source>
        <dbReference type="Pfam" id="PF00933"/>
    </source>
</evidence>
<dbReference type="Gene3D" id="3.20.20.300">
    <property type="entry name" value="Glycoside hydrolase, family 3, N-terminal domain"/>
    <property type="match status" value="1"/>
</dbReference>
<dbReference type="EMBL" id="JACHJJ010000020">
    <property type="protein sequence ID" value="MBB5965949.1"/>
    <property type="molecule type" value="Genomic_DNA"/>
</dbReference>
<feature type="compositionally biased region" description="Low complexity" evidence="4">
    <location>
        <begin position="366"/>
        <end position="388"/>
    </location>
</feature>
<comment type="similarity">
    <text evidence="1">Belongs to the glycosyl hydrolase 3 family.</text>
</comment>
<accession>A0A841D8X8</accession>
<dbReference type="Pfam" id="PF00933">
    <property type="entry name" value="Glyco_hydro_3"/>
    <property type="match status" value="1"/>
</dbReference>
<dbReference type="GO" id="GO:0005975">
    <property type="term" value="P:carbohydrate metabolic process"/>
    <property type="evidence" value="ECO:0007669"/>
    <property type="project" value="InterPro"/>
</dbReference>
<evidence type="ECO:0000256" key="2">
    <source>
        <dbReference type="ARBA" id="ARBA00022801"/>
    </source>
</evidence>
<dbReference type="InterPro" id="IPR017853">
    <property type="entry name" value="GH"/>
</dbReference>
<dbReference type="PANTHER" id="PTHR30480">
    <property type="entry name" value="BETA-HEXOSAMINIDASE-RELATED"/>
    <property type="match status" value="1"/>
</dbReference>
<gene>
    <name evidence="6" type="ORF">FHS22_005240</name>
</gene>
<sequence length="526" mass="53099">MPRSSPDLARSAMAVLQPGFDGTVPPAWLRRALGDGLGGVVLFARNLTGPARTAGLVAALRAENPAVVVAVDEEGGAVTRLEAGTGSSFPGNRALGVADDTGRTERVARAIGRLLAAADVTLDYAPVADVNADPANPVIGVRSFGPDPALASRHTAAWVRGLQGAGVAACAKHFPGHGDTVTDSHLALPTVHAAAGVLRERDLPPFRAAIEAGVRAVMCGHLLVPALDPDAPATLSRRILTGLLREELGFGGLLVTDAIEMRAVAALHPPGEIAVRALAAGADAICSGVSSPGGESVYALRDAIVEAVHAGRLPEERLAEAAARVLALAAWHAGRAGARSAAGRDGETGEAVGLEAARAAVRVTVPRPAGPDGAAPRAGGAAGNGASPRPRDTGVIGDDTPPPLQAPPFVVDLAPRPNPAADPAAPTGLLGALGESLPGTTGRTVTAGAPELPALPEDRPIVLTVHDAGRHPWVRELLAEAVRLRPDAIVVETGTPGEPVGAVYVATHGVSRASARVVARWLTGGK</sequence>
<feature type="domain" description="Glycoside hydrolase family 3 N-terminal" evidence="5">
    <location>
        <begin position="36"/>
        <end position="327"/>
    </location>
</feature>
<dbReference type="EC" id="3.2.1.52" evidence="6"/>
<dbReference type="PANTHER" id="PTHR30480:SF16">
    <property type="entry name" value="GLYCOSIDE HYDROLASE FAMILY 3 DOMAIN PROTEIN"/>
    <property type="match status" value="1"/>
</dbReference>
<dbReference type="AlphaFoldDB" id="A0A841D8X8"/>
<evidence type="ECO:0000313" key="7">
    <source>
        <dbReference type="Proteomes" id="UP000562352"/>
    </source>
</evidence>
<dbReference type="InterPro" id="IPR050226">
    <property type="entry name" value="NagZ_Beta-hexosaminidase"/>
</dbReference>
<evidence type="ECO:0000256" key="4">
    <source>
        <dbReference type="SAM" id="MobiDB-lite"/>
    </source>
</evidence>
<feature type="region of interest" description="Disordered" evidence="4">
    <location>
        <begin position="366"/>
        <end position="401"/>
    </location>
</feature>
<dbReference type="InterPro" id="IPR001764">
    <property type="entry name" value="Glyco_hydro_3_N"/>
</dbReference>
<dbReference type="Proteomes" id="UP000562352">
    <property type="component" value="Unassembled WGS sequence"/>
</dbReference>
<evidence type="ECO:0000256" key="1">
    <source>
        <dbReference type="ARBA" id="ARBA00005336"/>
    </source>
</evidence>
<dbReference type="SUPFAM" id="SSF51445">
    <property type="entry name" value="(Trans)glycosidases"/>
    <property type="match status" value="1"/>
</dbReference>
<organism evidence="6 7">
    <name type="scientific">Planomonospora venezuelensis</name>
    <dbReference type="NCBI Taxonomy" id="1999"/>
    <lineage>
        <taxon>Bacteria</taxon>
        <taxon>Bacillati</taxon>
        <taxon>Actinomycetota</taxon>
        <taxon>Actinomycetes</taxon>
        <taxon>Streptosporangiales</taxon>
        <taxon>Streptosporangiaceae</taxon>
        <taxon>Planomonospora</taxon>
    </lineage>
</organism>
<keyword evidence="2 6" id="KW-0378">Hydrolase</keyword>
<dbReference type="InterPro" id="IPR036962">
    <property type="entry name" value="Glyco_hydro_3_N_sf"/>
</dbReference>
<comment type="caution">
    <text evidence="6">The sequence shown here is derived from an EMBL/GenBank/DDBJ whole genome shotgun (WGS) entry which is preliminary data.</text>
</comment>
<proteinExistence type="inferred from homology"/>
<protein>
    <submittedName>
        <fullName evidence="6">Beta-N-acetylhexosaminidase</fullName>
        <ecNumber evidence="6">3.2.1.52</ecNumber>
    </submittedName>
</protein>
<dbReference type="GO" id="GO:0009254">
    <property type="term" value="P:peptidoglycan turnover"/>
    <property type="evidence" value="ECO:0007669"/>
    <property type="project" value="TreeGrafter"/>
</dbReference>